<name>A0ABY5KLJ1_9CELL</name>
<evidence type="ECO:0000256" key="1">
    <source>
        <dbReference type="SAM" id="MobiDB-lite"/>
    </source>
</evidence>
<dbReference type="EMBL" id="CP101987">
    <property type="protein sequence ID" value="UUI70695.1"/>
    <property type="molecule type" value="Genomic_DNA"/>
</dbReference>
<gene>
    <name evidence="2" type="ORF">NP048_12935</name>
</gene>
<accession>A0ABY5KLJ1</accession>
<organism evidence="2 3">
    <name type="scientific">Cellulomonas xiejunii</name>
    <dbReference type="NCBI Taxonomy" id="2968083"/>
    <lineage>
        <taxon>Bacteria</taxon>
        <taxon>Bacillati</taxon>
        <taxon>Actinomycetota</taxon>
        <taxon>Actinomycetes</taxon>
        <taxon>Micrococcales</taxon>
        <taxon>Cellulomonadaceae</taxon>
        <taxon>Cellulomonas</taxon>
    </lineage>
</organism>
<reference evidence="2 3" key="1">
    <citation type="submission" date="2022-07" db="EMBL/GenBank/DDBJ databases">
        <title>Novel species in genus cellulomonas.</title>
        <authorList>
            <person name="Ye L."/>
        </authorList>
    </citation>
    <scope>NUCLEOTIDE SEQUENCE [LARGE SCALE GENOMIC DNA]</scope>
    <source>
        <strain evidence="3">zg-B89</strain>
    </source>
</reference>
<feature type="region of interest" description="Disordered" evidence="1">
    <location>
        <begin position="135"/>
        <end position="173"/>
    </location>
</feature>
<dbReference type="Proteomes" id="UP001316384">
    <property type="component" value="Chromosome"/>
</dbReference>
<protein>
    <recommendedName>
        <fullName evidence="4">Flp pilus-assembly TadG-like N-terminal domain-containing protein</fullName>
    </recommendedName>
</protein>
<evidence type="ECO:0000313" key="2">
    <source>
        <dbReference type="EMBL" id="UUI70695.1"/>
    </source>
</evidence>
<sequence length="217" mass="22760">MTTLAALALLMWVVFPLLKVSAQAGESSSAADAAALAGAQRVREAALDAVRTLPVGTTLGSALPPSVGIEAAAQYAERNGTRVVPGSYRADLGRDRVRVQVELPEAGETSTYRSAEAQVGVWLDRCTLGRQRVIVGYQPPPTPTPTPTPSPSPSPTATPSPTPPPPPIPIYGWHHTFTCRSDSGATLVSFGPDPSADTVRTAMRSWLDGRLTPALVQ</sequence>
<evidence type="ECO:0000313" key="3">
    <source>
        <dbReference type="Proteomes" id="UP001316384"/>
    </source>
</evidence>
<keyword evidence="3" id="KW-1185">Reference proteome</keyword>
<dbReference type="RefSeq" id="WP_227576051.1">
    <property type="nucleotide sequence ID" value="NZ_CP101987.1"/>
</dbReference>
<evidence type="ECO:0008006" key="4">
    <source>
        <dbReference type="Google" id="ProtNLM"/>
    </source>
</evidence>
<feature type="compositionally biased region" description="Pro residues" evidence="1">
    <location>
        <begin position="138"/>
        <end position="169"/>
    </location>
</feature>
<proteinExistence type="predicted"/>